<protein>
    <submittedName>
        <fullName evidence="1">Uncharacterized protein</fullName>
    </submittedName>
</protein>
<proteinExistence type="predicted"/>
<evidence type="ECO:0000313" key="1">
    <source>
        <dbReference type="EMBL" id="AJA10873.1"/>
    </source>
</evidence>
<evidence type="ECO:0000313" key="2">
    <source>
        <dbReference type="Proteomes" id="UP000030907"/>
    </source>
</evidence>
<dbReference type="EMBL" id="CP009122">
    <property type="protein sequence ID" value="AJA10873.1"/>
    <property type="molecule type" value="Genomic_DNA"/>
</dbReference>
<dbReference type="STRING" id="1515612.SKP52_20035"/>
<organism evidence="1 2">
    <name type="scientific">Sphingopyxis fribergensis</name>
    <dbReference type="NCBI Taxonomy" id="1515612"/>
    <lineage>
        <taxon>Bacteria</taxon>
        <taxon>Pseudomonadati</taxon>
        <taxon>Pseudomonadota</taxon>
        <taxon>Alphaproteobacteria</taxon>
        <taxon>Sphingomonadales</taxon>
        <taxon>Sphingomonadaceae</taxon>
        <taxon>Sphingopyxis</taxon>
    </lineage>
</organism>
<dbReference type="KEGG" id="sphk:SKP52_20035"/>
<accession>A0A0A7PNR3</accession>
<gene>
    <name evidence="1" type="ORF">SKP52_20035</name>
</gene>
<reference evidence="1 2" key="1">
    <citation type="journal article" date="2015" name="Int. J. Syst. Evol. Microbiol.">
        <title>Description of Sphingopyxis fribergensis sp. nov. - a soil bacterium with the ability to degrade styrene and phenylacetic acid.</title>
        <authorList>
            <person name="Oelschlagel M."/>
            <person name="Ruckert C."/>
            <person name="Kalinowski J."/>
            <person name="Schmidt G."/>
            <person name="Schlomann M."/>
            <person name="Tischler D."/>
        </authorList>
    </citation>
    <scope>NUCLEOTIDE SEQUENCE [LARGE SCALE GENOMIC DNA]</scope>
    <source>
        <strain evidence="1 2">Kp5.2</strain>
    </source>
</reference>
<dbReference type="AlphaFoldDB" id="A0A0A7PNR3"/>
<dbReference type="HOGENOM" id="CLU_173036_2_1_5"/>
<dbReference type="Proteomes" id="UP000030907">
    <property type="component" value="Chromosome"/>
</dbReference>
<keyword evidence="2" id="KW-1185">Reference proteome</keyword>
<dbReference type="RefSeq" id="WP_167702736.1">
    <property type="nucleotide sequence ID" value="NZ_CP009122.1"/>
</dbReference>
<sequence>MSKSLNTVSAYAWSLARSLMVNIIVFRTEGGLFSAMPASEWDGDSASIVLEFDPFAR</sequence>
<name>A0A0A7PNR3_9SPHN</name>